<dbReference type="SUPFAM" id="SSF55136">
    <property type="entry name" value="Probable bacterial effector-binding domain"/>
    <property type="match status" value="1"/>
</dbReference>
<reference evidence="5 6" key="1">
    <citation type="submission" date="2023-08" db="EMBL/GenBank/DDBJ databases">
        <authorList>
            <person name="Park J.-S."/>
        </authorList>
    </citation>
    <scope>NUCLEOTIDE SEQUENCE [LARGE SCALE GENOMIC DNA]</scope>
    <source>
        <strain evidence="5 6">2205SS18-9</strain>
    </source>
</reference>
<evidence type="ECO:0000256" key="1">
    <source>
        <dbReference type="ARBA" id="ARBA00023015"/>
    </source>
</evidence>
<dbReference type="SUPFAM" id="SSF46689">
    <property type="entry name" value="Homeodomain-like"/>
    <property type="match status" value="2"/>
</dbReference>
<evidence type="ECO:0000256" key="3">
    <source>
        <dbReference type="ARBA" id="ARBA00023163"/>
    </source>
</evidence>
<dbReference type="InterPro" id="IPR020449">
    <property type="entry name" value="Tscrpt_reg_AraC-type_HTH"/>
</dbReference>
<keyword evidence="6" id="KW-1185">Reference proteome</keyword>
<sequence>MKRNDYLMRMNKVIDYIQHHPDSDLSLQKLAQLASFSPFHFHRIFKAILNENVNDYVKRSRLERAAKKLMMNQHLSVTEVALDMGFSSSAVFSRAFKEFFGMSASEYKKVYNRKICKRESRNCKETPHDDRYDDISEAAAKLVNENKRRKIEMNIEVKILPNYYIAYVRHLQGYEKGIYNHEISEAFNKAASWVNAHQLFDQNTICMGVFYDFQDITPSEKRRYDAAFTIPEHVTTASTGIGIQDIKGGQYACSRIEVKNTNEEAFERAIEEMDRAFDFIYGTWLPDSMYELEDKPNLEFYLTPKDSEMIAIEAYVPVKPL</sequence>
<dbReference type="Pfam" id="PF06445">
    <property type="entry name" value="GyrI-like"/>
    <property type="match status" value="1"/>
</dbReference>
<dbReference type="InterPro" id="IPR050908">
    <property type="entry name" value="SmbC-like"/>
</dbReference>
<protein>
    <submittedName>
        <fullName evidence="5">Helix-turn-helix domain-containing protein</fullName>
    </submittedName>
</protein>
<dbReference type="Pfam" id="PF12833">
    <property type="entry name" value="HTH_18"/>
    <property type="match status" value="1"/>
</dbReference>
<dbReference type="PROSITE" id="PS01124">
    <property type="entry name" value="HTH_ARAC_FAMILY_2"/>
    <property type="match status" value="1"/>
</dbReference>
<accession>A0ABT9IU70</accession>
<dbReference type="InterPro" id="IPR010499">
    <property type="entry name" value="AraC_E-bd"/>
</dbReference>
<dbReference type="Proteomes" id="UP001231941">
    <property type="component" value="Unassembled WGS sequence"/>
</dbReference>
<keyword evidence="2" id="KW-0238">DNA-binding</keyword>
<dbReference type="PROSITE" id="PS00041">
    <property type="entry name" value="HTH_ARAC_FAMILY_1"/>
    <property type="match status" value="1"/>
</dbReference>
<name>A0ABT9IU70_9BACL</name>
<dbReference type="Gene3D" id="3.20.80.10">
    <property type="entry name" value="Regulatory factor, effector binding domain"/>
    <property type="match status" value="1"/>
</dbReference>
<dbReference type="RefSeq" id="WP_305990197.1">
    <property type="nucleotide sequence ID" value="NZ_JAVAMP010000001.1"/>
</dbReference>
<comment type="caution">
    <text evidence="5">The sequence shown here is derived from an EMBL/GenBank/DDBJ whole genome shotgun (WGS) entry which is preliminary data.</text>
</comment>
<dbReference type="PRINTS" id="PR00032">
    <property type="entry name" value="HTHARAC"/>
</dbReference>
<dbReference type="InterPro" id="IPR018060">
    <property type="entry name" value="HTH_AraC"/>
</dbReference>
<dbReference type="InterPro" id="IPR018062">
    <property type="entry name" value="HTH_AraC-typ_CS"/>
</dbReference>
<evidence type="ECO:0000313" key="6">
    <source>
        <dbReference type="Proteomes" id="UP001231941"/>
    </source>
</evidence>
<feature type="domain" description="HTH araC/xylS-type" evidence="4">
    <location>
        <begin position="11"/>
        <end position="110"/>
    </location>
</feature>
<gene>
    <name evidence="5" type="ORF">Q5Y73_02145</name>
</gene>
<proteinExistence type="predicted"/>
<evidence type="ECO:0000259" key="4">
    <source>
        <dbReference type="PROSITE" id="PS01124"/>
    </source>
</evidence>
<dbReference type="SMART" id="SM00342">
    <property type="entry name" value="HTH_ARAC"/>
    <property type="match status" value="1"/>
</dbReference>
<dbReference type="InterPro" id="IPR011256">
    <property type="entry name" value="Reg_factor_effector_dom_sf"/>
</dbReference>
<keyword evidence="3" id="KW-0804">Transcription</keyword>
<dbReference type="PANTHER" id="PTHR40055:SF1">
    <property type="entry name" value="TRANSCRIPTIONAL REGULATOR YGIV-RELATED"/>
    <property type="match status" value="1"/>
</dbReference>
<dbReference type="PANTHER" id="PTHR40055">
    <property type="entry name" value="TRANSCRIPTIONAL REGULATOR YGIV-RELATED"/>
    <property type="match status" value="1"/>
</dbReference>
<dbReference type="InterPro" id="IPR009057">
    <property type="entry name" value="Homeodomain-like_sf"/>
</dbReference>
<evidence type="ECO:0000256" key="2">
    <source>
        <dbReference type="ARBA" id="ARBA00023125"/>
    </source>
</evidence>
<keyword evidence="1" id="KW-0805">Transcription regulation</keyword>
<dbReference type="Gene3D" id="1.10.10.60">
    <property type="entry name" value="Homeodomain-like"/>
    <property type="match status" value="2"/>
</dbReference>
<dbReference type="InterPro" id="IPR029442">
    <property type="entry name" value="GyrI-like"/>
</dbReference>
<organism evidence="5 6">
    <name type="scientific">Chengkuizengella axinellae</name>
    <dbReference type="NCBI Taxonomy" id="3064388"/>
    <lineage>
        <taxon>Bacteria</taxon>
        <taxon>Bacillati</taxon>
        <taxon>Bacillota</taxon>
        <taxon>Bacilli</taxon>
        <taxon>Bacillales</taxon>
        <taxon>Paenibacillaceae</taxon>
        <taxon>Chengkuizengella</taxon>
    </lineage>
</organism>
<dbReference type="SMART" id="SM00871">
    <property type="entry name" value="AraC_E_bind"/>
    <property type="match status" value="1"/>
</dbReference>
<dbReference type="EMBL" id="JAVAMP010000001">
    <property type="protein sequence ID" value="MDP5272896.1"/>
    <property type="molecule type" value="Genomic_DNA"/>
</dbReference>
<evidence type="ECO:0000313" key="5">
    <source>
        <dbReference type="EMBL" id="MDP5272896.1"/>
    </source>
</evidence>